<gene>
    <name evidence="3" type="ORF">Dsin_023435</name>
</gene>
<protein>
    <recommendedName>
        <fullName evidence="2">DUF4220 domain-containing protein</fullName>
    </recommendedName>
</protein>
<comment type="caution">
    <text evidence="3">The sequence shown here is derived from an EMBL/GenBank/DDBJ whole genome shotgun (WGS) entry which is preliminary data.</text>
</comment>
<accession>A0AAE0E0P0</accession>
<feature type="domain" description="DUF4220" evidence="2">
    <location>
        <begin position="4"/>
        <end position="51"/>
    </location>
</feature>
<evidence type="ECO:0000256" key="1">
    <source>
        <dbReference type="SAM" id="MobiDB-lite"/>
    </source>
</evidence>
<dbReference type="InterPro" id="IPR025315">
    <property type="entry name" value="DUF4220"/>
</dbReference>
<name>A0AAE0E0P0_9ROSI</name>
<proteinExistence type="predicted"/>
<evidence type="ECO:0000313" key="4">
    <source>
        <dbReference type="Proteomes" id="UP001281410"/>
    </source>
</evidence>
<feature type="region of interest" description="Disordered" evidence="1">
    <location>
        <begin position="68"/>
        <end position="118"/>
    </location>
</feature>
<dbReference type="Proteomes" id="UP001281410">
    <property type="component" value="Unassembled WGS sequence"/>
</dbReference>
<keyword evidence="4" id="KW-1185">Reference proteome</keyword>
<reference evidence="3" key="1">
    <citation type="journal article" date="2023" name="Plant J.">
        <title>Genome sequences and population genomics provide insights into the demographic history, inbreeding, and mutation load of two 'living fossil' tree species of Dipteronia.</title>
        <authorList>
            <person name="Feng Y."/>
            <person name="Comes H.P."/>
            <person name="Chen J."/>
            <person name="Zhu S."/>
            <person name="Lu R."/>
            <person name="Zhang X."/>
            <person name="Li P."/>
            <person name="Qiu J."/>
            <person name="Olsen K.M."/>
            <person name="Qiu Y."/>
        </authorList>
    </citation>
    <scope>NUCLEOTIDE SEQUENCE</scope>
    <source>
        <strain evidence="3">NBL</strain>
    </source>
</reference>
<evidence type="ECO:0000259" key="2">
    <source>
        <dbReference type="Pfam" id="PF13968"/>
    </source>
</evidence>
<dbReference type="Pfam" id="PF13968">
    <property type="entry name" value="DUF4220"/>
    <property type="match status" value="1"/>
</dbReference>
<dbReference type="AlphaFoldDB" id="A0AAE0E0P0"/>
<evidence type="ECO:0000313" key="3">
    <source>
        <dbReference type="EMBL" id="KAK3200020.1"/>
    </source>
</evidence>
<dbReference type="EMBL" id="JANJYJ010000007">
    <property type="protein sequence ID" value="KAK3200020.1"/>
    <property type="molecule type" value="Genomic_DNA"/>
</dbReference>
<organism evidence="3 4">
    <name type="scientific">Dipteronia sinensis</name>
    <dbReference type="NCBI Taxonomy" id="43782"/>
    <lineage>
        <taxon>Eukaryota</taxon>
        <taxon>Viridiplantae</taxon>
        <taxon>Streptophyta</taxon>
        <taxon>Embryophyta</taxon>
        <taxon>Tracheophyta</taxon>
        <taxon>Spermatophyta</taxon>
        <taxon>Magnoliopsida</taxon>
        <taxon>eudicotyledons</taxon>
        <taxon>Gunneridae</taxon>
        <taxon>Pentapetalae</taxon>
        <taxon>rosids</taxon>
        <taxon>malvids</taxon>
        <taxon>Sapindales</taxon>
        <taxon>Sapindaceae</taxon>
        <taxon>Hippocastanoideae</taxon>
        <taxon>Acereae</taxon>
        <taxon>Dipteronia</taxon>
    </lineage>
</organism>
<sequence length="232" mass="26349">MSCLAGTLKYLERTRALYLASLERFRDSMLKEPDPGPNYAKLIDDIASKKESRLRRHGLHGGQLRLNRRQKRKLRETETFPPAVDGAGSGLRTPGVCSPEPPGDSGRGGDSPLAGGGERRLLGRRFDLQNELRRRRFFGTIRRWRLATPSGIVILWIHKTSNPPRPNARGMNKGLLENYEETTRMQFSFLPSAANRSMPSEDRLSRDKLMCLQKDNNNDTQHTPLLDQMQPE</sequence>